<dbReference type="EC" id="4.1.1.23" evidence="7"/>
<dbReference type="CDD" id="cd04725">
    <property type="entry name" value="OMP_decarboxylase_like"/>
    <property type="match status" value="1"/>
</dbReference>
<evidence type="ECO:0000256" key="1">
    <source>
        <dbReference type="ARBA" id="ARBA00004861"/>
    </source>
</evidence>
<organism evidence="9 10">
    <name type="scientific">Akkermansia muciniphila</name>
    <dbReference type="NCBI Taxonomy" id="239935"/>
    <lineage>
        <taxon>Bacteria</taxon>
        <taxon>Pseudomonadati</taxon>
        <taxon>Verrucomicrobiota</taxon>
        <taxon>Verrucomicrobiia</taxon>
        <taxon>Verrucomicrobiales</taxon>
        <taxon>Akkermansiaceae</taxon>
        <taxon>Akkermansia</taxon>
    </lineage>
</organism>
<comment type="pathway">
    <text evidence="1">Pyrimidine metabolism; UMP biosynthesis via de novo pathway; UMP from orotate: step 2/2.</text>
</comment>
<evidence type="ECO:0000256" key="3">
    <source>
        <dbReference type="ARBA" id="ARBA00022793"/>
    </source>
</evidence>
<keyword evidence="5" id="KW-0456">Lyase</keyword>
<evidence type="ECO:0000256" key="6">
    <source>
        <dbReference type="ARBA" id="ARBA00049157"/>
    </source>
</evidence>
<evidence type="ECO:0000256" key="5">
    <source>
        <dbReference type="ARBA" id="ARBA00023239"/>
    </source>
</evidence>
<sequence>MNAMSQSFTDKLAARIKETGSALCVGLDPRPGMDDLEAIPALLRKVVEETAPYAAAFKPNIAYFEAMGLRGLEILEDLLPDMPKDVPVVLDAKRGDIGETQKYYAHAYFERLGVDAVTLSPFMGYDTLEPFLDYEGKGIYLLAVTSNPGSADVERQELAGGRRVFELVGDMVLRSVRERCKTSVGMVVGLTNADSSILERIPDAPLLIPGLGAQGGDLSCLSGSGHVAPPLINVSRGIMYQNPELGFAEKAAGFAQRIREALNY</sequence>
<dbReference type="GO" id="GO:0009220">
    <property type="term" value="P:pyrimidine ribonucleotide biosynthetic process"/>
    <property type="evidence" value="ECO:0007669"/>
    <property type="project" value="UniProtKB-UniRule"/>
</dbReference>
<dbReference type="InterPro" id="IPR001754">
    <property type="entry name" value="OMPdeCOase_dom"/>
</dbReference>
<dbReference type="Proteomes" id="UP000235914">
    <property type="component" value="Unassembled WGS sequence"/>
</dbReference>
<evidence type="ECO:0000313" key="10">
    <source>
        <dbReference type="Proteomes" id="UP000235914"/>
    </source>
</evidence>
<dbReference type="Gene3D" id="3.20.20.70">
    <property type="entry name" value="Aldolase class I"/>
    <property type="match status" value="1"/>
</dbReference>
<dbReference type="SMART" id="SM00934">
    <property type="entry name" value="OMPdecase"/>
    <property type="match status" value="1"/>
</dbReference>
<reference evidence="9 10" key="1">
    <citation type="journal article" date="2017" name="BMC Genomics">
        <title>Genome sequencing of 39 Akkermansia muciniphila isolates reveals its population structure, genomic and functional diverisity, and global distribution in mammalian gut microbiotas.</title>
        <authorList>
            <person name="Guo X."/>
            <person name="Li S."/>
            <person name="Zhang J."/>
            <person name="Wu F."/>
            <person name="Li X."/>
            <person name="Wu D."/>
            <person name="Zhang M."/>
            <person name="Ou Z."/>
            <person name="Jie Z."/>
            <person name="Yan Q."/>
            <person name="Li P."/>
            <person name="Yi J."/>
            <person name="Peng Y."/>
        </authorList>
    </citation>
    <scope>NUCLEOTIDE SEQUENCE [LARGE SCALE GENOMIC DNA]</scope>
    <source>
        <strain evidence="9 10">GP43</strain>
    </source>
</reference>
<evidence type="ECO:0000259" key="8">
    <source>
        <dbReference type="SMART" id="SM00934"/>
    </source>
</evidence>
<feature type="domain" description="Orotidine 5'-phosphate decarboxylase" evidence="8">
    <location>
        <begin position="22"/>
        <end position="251"/>
    </location>
</feature>
<dbReference type="Pfam" id="PF00215">
    <property type="entry name" value="OMPdecase"/>
    <property type="match status" value="1"/>
</dbReference>
<comment type="catalytic activity">
    <reaction evidence="6">
        <text>orotidine 5'-phosphate + H(+) = UMP + CO2</text>
        <dbReference type="Rhea" id="RHEA:11596"/>
        <dbReference type="ChEBI" id="CHEBI:15378"/>
        <dbReference type="ChEBI" id="CHEBI:16526"/>
        <dbReference type="ChEBI" id="CHEBI:57538"/>
        <dbReference type="ChEBI" id="CHEBI:57865"/>
        <dbReference type="EC" id="4.1.1.23"/>
    </reaction>
</comment>
<evidence type="ECO:0000256" key="4">
    <source>
        <dbReference type="ARBA" id="ARBA00022975"/>
    </source>
</evidence>
<comment type="caution">
    <text evidence="9">The sequence shown here is derived from an EMBL/GenBank/DDBJ whole genome shotgun (WGS) entry which is preliminary data.</text>
</comment>
<protein>
    <recommendedName>
        <fullName evidence="7">Orotidine-5'-phosphate decarboxylase</fullName>
        <ecNumber evidence="7">4.1.1.23</ecNumber>
    </recommendedName>
</protein>
<dbReference type="SUPFAM" id="SSF51366">
    <property type="entry name" value="Ribulose-phoshate binding barrel"/>
    <property type="match status" value="1"/>
</dbReference>
<comment type="similarity">
    <text evidence="2">Belongs to the OMP decarboxylase family. Type 2 subfamily.</text>
</comment>
<dbReference type="PANTHER" id="PTHR43375">
    <property type="entry name" value="OROTIDINE 5'-PHOSPHATE DECARBOXYLASE"/>
    <property type="match status" value="1"/>
</dbReference>
<dbReference type="InterPro" id="IPR011060">
    <property type="entry name" value="RibuloseP-bd_barrel"/>
</dbReference>
<evidence type="ECO:0000313" key="9">
    <source>
        <dbReference type="EMBL" id="PNC58090.1"/>
    </source>
</evidence>
<dbReference type="PANTHER" id="PTHR43375:SF1">
    <property type="entry name" value="OROTIDINE 5'-PHOSPHATE DECARBOXYLASE"/>
    <property type="match status" value="1"/>
</dbReference>
<dbReference type="NCBIfam" id="TIGR02127">
    <property type="entry name" value="pyrF_sub2"/>
    <property type="match status" value="1"/>
</dbReference>
<proteinExistence type="inferred from homology"/>
<dbReference type="EMBL" id="PJKN01000001">
    <property type="protein sequence ID" value="PNC58090.1"/>
    <property type="molecule type" value="Genomic_DNA"/>
</dbReference>
<gene>
    <name evidence="9" type="primary">pyrF</name>
    <name evidence="9" type="ORF">CXU09_03310</name>
</gene>
<dbReference type="InterPro" id="IPR011995">
    <property type="entry name" value="OMPdecase_type-2"/>
</dbReference>
<name>A0AAP8NNQ6_9BACT</name>
<dbReference type="GO" id="GO:0006207">
    <property type="term" value="P:'de novo' pyrimidine nucleobase biosynthetic process"/>
    <property type="evidence" value="ECO:0007669"/>
    <property type="project" value="InterPro"/>
</dbReference>
<keyword evidence="4" id="KW-0665">Pyrimidine biosynthesis</keyword>
<dbReference type="AlphaFoldDB" id="A0AAP8NNQ6"/>
<keyword evidence="3" id="KW-0210">Decarboxylase</keyword>
<evidence type="ECO:0000256" key="2">
    <source>
        <dbReference type="ARBA" id="ARBA00008847"/>
    </source>
</evidence>
<evidence type="ECO:0000256" key="7">
    <source>
        <dbReference type="NCBIfam" id="TIGR02127"/>
    </source>
</evidence>
<dbReference type="InterPro" id="IPR013785">
    <property type="entry name" value="Aldolase_TIM"/>
</dbReference>
<dbReference type="GO" id="GO:0004590">
    <property type="term" value="F:orotidine-5'-phosphate decarboxylase activity"/>
    <property type="evidence" value="ECO:0007669"/>
    <property type="project" value="UniProtKB-UniRule"/>
</dbReference>
<accession>A0AAP8NNQ6</accession>